<name>A0ABN2H8R3_9ACTN</name>
<dbReference type="RefSeq" id="WP_344311416.1">
    <property type="nucleotide sequence ID" value="NZ_BAAANY010000011.1"/>
</dbReference>
<proteinExistence type="predicted"/>
<reference evidence="2 3" key="1">
    <citation type="journal article" date="2019" name="Int. J. Syst. Evol. Microbiol.">
        <title>The Global Catalogue of Microorganisms (GCM) 10K type strain sequencing project: providing services to taxonomists for standard genome sequencing and annotation.</title>
        <authorList>
            <consortium name="The Broad Institute Genomics Platform"/>
            <consortium name="The Broad Institute Genome Sequencing Center for Infectious Disease"/>
            <person name="Wu L."/>
            <person name="Ma J."/>
        </authorList>
    </citation>
    <scope>NUCLEOTIDE SEQUENCE [LARGE SCALE GENOMIC DNA]</scope>
    <source>
        <strain evidence="2 3">JCM 14718</strain>
    </source>
</reference>
<dbReference type="EMBL" id="BAAANY010000011">
    <property type="protein sequence ID" value="GAA1683797.1"/>
    <property type="molecule type" value="Genomic_DNA"/>
</dbReference>
<comment type="caution">
    <text evidence="2">The sequence shown here is derived from an EMBL/GenBank/DDBJ whole genome shotgun (WGS) entry which is preliminary data.</text>
</comment>
<protein>
    <submittedName>
        <fullName evidence="2">Uncharacterized protein</fullName>
    </submittedName>
</protein>
<evidence type="ECO:0000256" key="1">
    <source>
        <dbReference type="SAM" id="SignalP"/>
    </source>
</evidence>
<keyword evidence="1" id="KW-0732">Signal</keyword>
<evidence type="ECO:0000313" key="3">
    <source>
        <dbReference type="Proteomes" id="UP001500618"/>
    </source>
</evidence>
<sequence>MKRLLSVRVWTALVALAVAAGAVLAAAPAAQADTILNAVYDVNGTSMIKKTGSVLTLGPTKLSAVLDLDTSTFTADLPLPPAQSTFKILGLLPVSATTTFVNVGQTTGTVDQNTGGMTSISKVIIRLSNVKVGGIPTLVGPHCESVSPATIQLTGKDGFNAVLGGPVGGTYTIPPFGHCLLQQLLINQLIPGPGNTIDATLGPPVITEQP</sequence>
<organism evidence="2 3">
    <name type="scientific">Fodinicola feengrottensis</name>
    <dbReference type="NCBI Taxonomy" id="435914"/>
    <lineage>
        <taxon>Bacteria</taxon>
        <taxon>Bacillati</taxon>
        <taxon>Actinomycetota</taxon>
        <taxon>Actinomycetes</taxon>
        <taxon>Mycobacteriales</taxon>
        <taxon>Fodinicola</taxon>
    </lineage>
</organism>
<dbReference type="Proteomes" id="UP001500618">
    <property type="component" value="Unassembled WGS sequence"/>
</dbReference>
<gene>
    <name evidence="2" type="ORF">GCM10009765_36360</name>
</gene>
<keyword evidence="3" id="KW-1185">Reference proteome</keyword>
<feature type="signal peptide" evidence="1">
    <location>
        <begin position="1"/>
        <end position="32"/>
    </location>
</feature>
<evidence type="ECO:0000313" key="2">
    <source>
        <dbReference type="EMBL" id="GAA1683797.1"/>
    </source>
</evidence>
<accession>A0ABN2H8R3</accession>
<feature type="chain" id="PRO_5045194466" evidence="1">
    <location>
        <begin position="33"/>
        <end position="210"/>
    </location>
</feature>